<comment type="caution">
    <text evidence="8">The sequence shown here is derived from an EMBL/GenBank/DDBJ whole genome shotgun (WGS) entry which is preliminary data.</text>
</comment>
<dbReference type="CDD" id="cd00383">
    <property type="entry name" value="trans_reg_C"/>
    <property type="match status" value="1"/>
</dbReference>
<dbReference type="EMBL" id="BSTJ01000010">
    <property type="protein sequence ID" value="GLY78837.1"/>
    <property type="molecule type" value="Genomic_DNA"/>
</dbReference>
<dbReference type="GO" id="GO:0000976">
    <property type="term" value="F:transcription cis-regulatory region binding"/>
    <property type="evidence" value="ECO:0007669"/>
    <property type="project" value="TreeGrafter"/>
</dbReference>
<keyword evidence="3 5" id="KW-0238">DNA-binding</keyword>
<keyword evidence="4" id="KW-0804">Transcription</keyword>
<name>A0A9W6RRI3_9ACTN</name>
<feature type="compositionally biased region" description="Polar residues" evidence="6">
    <location>
        <begin position="175"/>
        <end position="184"/>
    </location>
</feature>
<dbReference type="GO" id="GO:0006355">
    <property type="term" value="P:regulation of DNA-templated transcription"/>
    <property type="evidence" value="ECO:0007669"/>
    <property type="project" value="InterPro"/>
</dbReference>
<reference evidence="8" key="1">
    <citation type="submission" date="2023-03" db="EMBL/GenBank/DDBJ databases">
        <title>Actinoallomurus iriomotensis NBRC 103681.</title>
        <authorList>
            <person name="Ichikawa N."/>
            <person name="Sato H."/>
            <person name="Tonouchi N."/>
        </authorList>
    </citation>
    <scope>NUCLEOTIDE SEQUENCE</scope>
    <source>
        <strain evidence="8">NBRC 103681</strain>
    </source>
</reference>
<accession>A0A9W6RRI3</accession>
<dbReference type="AlphaFoldDB" id="A0A9W6RRI3"/>
<dbReference type="GO" id="GO:0032993">
    <property type="term" value="C:protein-DNA complex"/>
    <property type="evidence" value="ECO:0007669"/>
    <property type="project" value="TreeGrafter"/>
</dbReference>
<dbReference type="PANTHER" id="PTHR48111:SF4">
    <property type="entry name" value="DNA-BINDING DUAL TRANSCRIPTIONAL REGULATOR OMPR"/>
    <property type="match status" value="1"/>
</dbReference>
<dbReference type="InterPro" id="IPR036388">
    <property type="entry name" value="WH-like_DNA-bd_sf"/>
</dbReference>
<evidence type="ECO:0000259" key="7">
    <source>
        <dbReference type="PROSITE" id="PS51755"/>
    </source>
</evidence>
<keyword evidence="1" id="KW-0597">Phosphoprotein</keyword>
<dbReference type="PROSITE" id="PS51755">
    <property type="entry name" value="OMPR_PHOB"/>
    <property type="match status" value="1"/>
</dbReference>
<dbReference type="RefSeq" id="WP_285629674.1">
    <property type="nucleotide sequence ID" value="NZ_BSTJ01000010.1"/>
</dbReference>
<keyword evidence="2" id="KW-0805">Transcription regulation</keyword>
<dbReference type="InterPro" id="IPR016032">
    <property type="entry name" value="Sig_transdc_resp-reg_C-effctor"/>
</dbReference>
<evidence type="ECO:0000256" key="6">
    <source>
        <dbReference type="SAM" id="MobiDB-lite"/>
    </source>
</evidence>
<dbReference type="Gene3D" id="1.10.10.10">
    <property type="entry name" value="Winged helix-like DNA-binding domain superfamily/Winged helix DNA-binding domain"/>
    <property type="match status" value="1"/>
</dbReference>
<dbReference type="InterPro" id="IPR039420">
    <property type="entry name" value="WalR-like"/>
</dbReference>
<dbReference type="GO" id="GO:0005829">
    <property type="term" value="C:cytosol"/>
    <property type="evidence" value="ECO:0007669"/>
    <property type="project" value="TreeGrafter"/>
</dbReference>
<proteinExistence type="predicted"/>
<dbReference type="PANTHER" id="PTHR48111">
    <property type="entry name" value="REGULATOR OF RPOS"/>
    <property type="match status" value="1"/>
</dbReference>
<evidence type="ECO:0000256" key="3">
    <source>
        <dbReference type="ARBA" id="ARBA00023125"/>
    </source>
</evidence>
<organism evidence="8 9">
    <name type="scientific">Actinoallomurus iriomotensis</name>
    <dbReference type="NCBI Taxonomy" id="478107"/>
    <lineage>
        <taxon>Bacteria</taxon>
        <taxon>Bacillati</taxon>
        <taxon>Actinomycetota</taxon>
        <taxon>Actinomycetes</taxon>
        <taxon>Streptosporangiales</taxon>
        <taxon>Thermomonosporaceae</taxon>
        <taxon>Actinoallomurus</taxon>
    </lineage>
</organism>
<dbReference type="Pfam" id="PF00486">
    <property type="entry name" value="Trans_reg_C"/>
    <property type="match status" value="1"/>
</dbReference>
<dbReference type="GO" id="GO:0000156">
    <property type="term" value="F:phosphorelay response regulator activity"/>
    <property type="evidence" value="ECO:0007669"/>
    <property type="project" value="TreeGrafter"/>
</dbReference>
<feature type="region of interest" description="Disordered" evidence="6">
    <location>
        <begin position="80"/>
        <end position="213"/>
    </location>
</feature>
<feature type="DNA-binding region" description="OmpR/PhoB-type" evidence="5">
    <location>
        <begin position="201"/>
        <end position="300"/>
    </location>
</feature>
<evidence type="ECO:0000313" key="9">
    <source>
        <dbReference type="Proteomes" id="UP001165135"/>
    </source>
</evidence>
<dbReference type="Proteomes" id="UP001165135">
    <property type="component" value="Unassembled WGS sequence"/>
</dbReference>
<feature type="domain" description="OmpR/PhoB-type" evidence="7">
    <location>
        <begin position="201"/>
        <end position="300"/>
    </location>
</feature>
<sequence>MTQHRSQNRASRHLVDLDARYRERLHRGHALAPAETVPADGTLLDVVPLPDTGKVLMIVAHVVPASAALPGAFPAVPADTRPACPPAPPQTTVGAPAGATSTDDAPADGAHVPGESQTLLTDDASTSAEGHVPVPPMTDETRRDTAPLTVAGGSPLPASGVRARPSSGPAKETSPDPTGQASPPSDSPGRKGPWADPGGTEPVRDDDAPPQALRIDQRSRRVWVGGREIGLTYQEFELLVHFTKHPWQVFSRAELMQALWPAADAATRTVDVHVHRLRRKLGSAGSQLATVRRVGYTYRPHLVNRSGLAQAGE</sequence>
<evidence type="ECO:0000313" key="8">
    <source>
        <dbReference type="EMBL" id="GLY78837.1"/>
    </source>
</evidence>
<evidence type="ECO:0000256" key="4">
    <source>
        <dbReference type="ARBA" id="ARBA00023163"/>
    </source>
</evidence>
<protein>
    <recommendedName>
        <fullName evidence="7">OmpR/PhoB-type domain-containing protein</fullName>
    </recommendedName>
</protein>
<dbReference type="SMART" id="SM00862">
    <property type="entry name" value="Trans_reg_C"/>
    <property type="match status" value="1"/>
</dbReference>
<dbReference type="SUPFAM" id="SSF46894">
    <property type="entry name" value="C-terminal effector domain of the bipartite response regulators"/>
    <property type="match status" value="1"/>
</dbReference>
<evidence type="ECO:0000256" key="1">
    <source>
        <dbReference type="ARBA" id="ARBA00022553"/>
    </source>
</evidence>
<gene>
    <name evidence="8" type="ORF">Airi01_071040</name>
</gene>
<evidence type="ECO:0000256" key="2">
    <source>
        <dbReference type="ARBA" id="ARBA00023015"/>
    </source>
</evidence>
<evidence type="ECO:0000256" key="5">
    <source>
        <dbReference type="PROSITE-ProRule" id="PRU01091"/>
    </source>
</evidence>
<dbReference type="InterPro" id="IPR001867">
    <property type="entry name" value="OmpR/PhoB-type_DNA-bd"/>
</dbReference>
<feature type="compositionally biased region" description="Polar residues" evidence="6">
    <location>
        <begin position="115"/>
        <end position="128"/>
    </location>
</feature>